<dbReference type="Proteomes" id="UP001470809">
    <property type="component" value="Chromosome"/>
</dbReference>
<dbReference type="EMBL" id="CP151767">
    <property type="protein sequence ID" value="WZU69308.1"/>
    <property type="molecule type" value="Genomic_DNA"/>
</dbReference>
<dbReference type="AlphaFoldDB" id="A0AAN0MG90"/>
<evidence type="ECO:0000313" key="2">
    <source>
        <dbReference type="Proteomes" id="UP001470809"/>
    </source>
</evidence>
<proteinExistence type="predicted"/>
<dbReference type="RefSeq" id="WP_342078600.1">
    <property type="nucleotide sequence ID" value="NZ_CP151767.2"/>
</dbReference>
<protein>
    <submittedName>
        <fullName evidence="1">DUF1127 domain-containing protein</fullName>
    </submittedName>
</protein>
<keyword evidence="2" id="KW-1185">Reference proteome</keyword>
<name>A0AAN0MG90_9RHOB</name>
<gene>
    <name evidence="1" type="ORF">AABB31_10935</name>
</gene>
<reference evidence="1" key="1">
    <citation type="submission" date="2024-08" db="EMBL/GenBank/DDBJ databases">
        <title>Phylogenomic analyses of a clade within the roseobacter group suggest taxonomic reassignments of species of the genera Aestuariivita, Citreicella, Loktanella, Nautella, Pelagibaca, Ruegeria, Thalassobius, Thiobacimonas and Tropicibacter, and the proposal o.</title>
        <authorList>
            <person name="Jeon C.O."/>
        </authorList>
    </citation>
    <scope>NUCLEOTIDE SEQUENCE</scope>
    <source>
        <strain evidence="1">SS1-5</strain>
    </source>
</reference>
<organism evidence="1 2">
    <name type="scientific">Yoonia rhodophyticola</name>
    <dbReference type="NCBI Taxonomy" id="3137370"/>
    <lineage>
        <taxon>Bacteria</taxon>
        <taxon>Pseudomonadati</taxon>
        <taxon>Pseudomonadota</taxon>
        <taxon>Alphaproteobacteria</taxon>
        <taxon>Rhodobacterales</taxon>
        <taxon>Paracoccaceae</taxon>
        <taxon>Yoonia</taxon>
    </lineage>
</organism>
<sequence>MTHTDCISAAPAQNRRSVGLLKRLGHYFAVRGQRNGLRKLPPHLLRDIGLTDAEARREVAKPFWDVRETWRD</sequence>
<dbReference type="KEGG" id="yrh:AABB31_10935"/>
<accession>A0AAN0MG90</accession>
<evidence type="ECO:0000313" key="1">
    <source>
        <dbReference type="EMBL" id="WZU69308.1"/>
    </source>
</evidence>